<name>A0A317XSB2_9BASI</name>
<keyword evidence="2" id="KW-1185">Reference proteome</keyword>
<protein>
    <submittedName>
        <fullName evidence="1">Uncharacterized protein</fullName>
    </submittedName>
</protein>
<organism evidence="1 2">
    <name type="scientific">Testicularia cyperi</name>
    <dbReference type="NCBI Taxonomy" id="1882483"/>
    <lineage>
        <taxon>Eukaryota</taxon>
        <taxon>Fungi</taxon>
        <taxon>Dikarya</taxon>
        <taxon>Basidiomycota</taxon>
        <taxon>Ustilaginomycotina</taxon>
        <taxon>Ustilaginomycetes</taxon>
        <taxon>Ustilaginales</taxon>
        <taxon>Anthracoideaceae</taxon>
        <taxon>Testicularia</taxon>
    </lineage>
</organism>
<evidence type="ECO:0000313" key="1">
    <source>
        <dbReference type="EMBL" id="PWZ00239.1"/>
    </source>
</evidence>
<proteinExistence type="predicted"/>
<dbReference type="InParanoid" id="A0A317XSB2"/>
<dbReference type="Proteomes" id="UP000246740">
    <property type="component" value="Unassembled WGS sequence"/>
</dbReference>
<gene>
    <name evidence="1" type="ORF">BCV70DRAFT_107237</name>
</gene>
<sequence>MAPSQLSKVSCFGFRISTQTHLSASDCLASLAQPPSLHPCSYLGALFHLWVESLSSNTAQLTFLSLIFCDHRLGAQHTQVDSARRPSLIQTHSFSSFVFCIHHPLPDSMVAGQRHNDPDLYLVRFSCTTLFFVQLIAAPLVNFVSQCHCRSPHSQCSVVRCTRVSNDSEQAIQVL</sequence>
<reference evidence="1 2" key="1">
    <citation type="journal article" date="2018" name="Mol. Biol. Evol.">
        <title>Broad Genomic Sampling Reveals a Smut Pathogenic Ancestry of the Fungal Clade Ustilaginomycotina.</title>
        <authorList>
            <person name="Kijpornyongpan T."/>
            <person name="Mondo S.J."/>
            <person name="Barry K."/>
            <person name="Sandor L."/>
            <person name="Lee J."/>
            <person name="Lipzen A."/>
            <person name="Pangilinan J."/>
            <person name="LaButti K."/>
            <person name="Hainaut M."/>
            <person name="Henrissat B."/>
            <person name="Grigoriev I.V."/>
            <person name="Spatafora J.W."/>
            <person name="Aime M.C."/>
        </authorList>
    </citation>
    <scope>NUCLEOTIDE SEQUENCE [LARGE SCALE GENOMIC DNA]</scope>
    <source>
        <strain evidence="1 2">MCA 3645</strain>
    </source>
</reference>
<accession>A0A317XSB2</accession>
<dbReference type="AlphaFoldDB" id="A0A317XSB2"/>
<evidence type="ECO:0000313" key="2">
    <source>
        <dbReference type="Proteomes" id="UP000246740"/>
    </source>
</evidence>
<dbReference type="EMBL" id="KZ819193">
    <property type="protein sequence ID" value="PWZ00239.1"/>
    <property type="molecule type" value="Genomic_DNA"/>
</dbReference>